<dbReference type="InterPro" id="IPR036291">
    <property type="entry name" value="NAD(P)-bd_dom_sf"/>
</dbReference>
<dbReference type="GO" id="GO:0070403">
    <property type="term" value="F:NAD+ binding"/>
    <property type="evidence" value="ECO:0007669"/>
    <property type="project" value="InterPro"/>
</dbReference>
<dbReference type="Proteomes" id="UP000034922">
    <property type="component" value="Unassembled WGS sequence"/>
</dbReference>
<evidence type="ECO:0000256" key="1">
    <source>
        <dbReference type="ARBA" id="ARBA00001911"/>
    </source>
</evidence>
<comment type="caution">
    <text evidence="16">The sequence shown here is derived from an EMBL/GenBank/DDBJ whole genome shotgun (WGS) entry which is preliminary data.</text>
</comment>
<keyword evidence="8" id="KW-0735">Signal-anchor</keyword>
<keyword evidence="11" id="KW-0333">Golgi apparatus</keyword>
<dbReference type="UniPathway" id="UPA00796">
    <property type="reaction ID" value="UER00771"/>
</dbReference>
<comment type="cofactor">
    <cofactor evidence="1">
        <name>NAD(+)</name>
        <dbReference type="ChEBI" id="CHEBI:57540"/>
    </cofactor>
</comment>
<dbReference type="SUPFAM" id="SSF51735">
    <property type="entry name" value="NAD(P)-binding Rossmann-fold domains"/>
    <property type="match status" value="1"/>
</dbReference>
<comment type="subcellular location">
    <subcellularLocation>
        <location evidence="2">Golgi apparatus</location>
        <location evidence="2">Golgi stack membrane</location>
        <topology evidence="2">Single-pass type II membrane protein</topology>
    </subcellularLocation>
</comment>
<name>A0A0G1R5U6_9BACT</name>
<comment type="similarity">
    <text evidence="4">Belongs to the NAD(P)-dependent epimerase/dehydratase family. UDP-glucuronic acid decarboxylase subfamily.</text>
</comment>
<dbReference type="EMBL" id="LCLM01000038">
    <property type="protein sequence ID" value="KKU16240.1"/>
    <property type="molecule type" value="Genomic_DNA"/>
</dbReference>
<keyword evidence="13" id="KW-0325">Glycoprotein</keyword>
<evidence type="ECO:0000256" key="6">
    <source>
        <dbReference type="ARBA" id="ARBA00022692"/>
    </source>
</evidence>
<evidence type="ECO:0000256" key="7">
    <source>
        <dbReference type="ARBA" id="ARBA00022793"/>
    </source>
</evidence>
<keyword evidence="7" id="KW-0210">Decarboxylase</keyword>
<evidence type="ECO:0000256" key="12">
    <source>
        <dbReference type="ARBA" id="ARBA00023136"/>
    </source>
</evidence>
<protein>
    <recommendedName>
        <fullName evidence="5">UDP-glucuronate decarboxylase</fullName>
        <ecNumber evidence="5">4.1.1.35</ecNumber>
    </recommendedName>
</protein>
<dbReference type="GO" id="GO:0033320">
    <property type="term" value="P:UDP-D-xylose biosynthetic process"/>
    <property type="evidence" value="ECO:0007669"/>
    <property type="project" value="UniProtKB-UniPathway"/>
</dbReference>
<dbReference type="InterPro" id="IPR044516">
    <property type="entry name" value="UXS-like"/>
</dbReference>
<dbReference type="PANTHER" id="PTHR43078:SF6">
    <property type="entry name" value="UDP-GLUCURONIC ACID DECARBOXYLASE 1"/>
    <property type="match status" value="1"/>
</dbReference>
<reference evidence="16 17" key="1">
    <citation type="journal article" date="2015" name="Nature">
        <title>rRNA introns, odd ribosomes, and small enigmatic genomes across a large radiation of phyla.</title>
        <authorList>
            <person name="Brown C.T."/>
            <person name="Hug L.A."/>
            <person name="Thomas B.C."/>
            <person name="Sharon I."/>
            <person name="Castelle C.J."/>
            <person name="Singh A."/>
            <person name="Wilkins M.J."/>
            <person name="Williams K.H."/>
            <person name="Banfield J.F."/>
        </authorList>
    </citation>
    <scope>NUCLEOTIDE SEQUENCE [LARGE SCALE GENOMIC DNA]</scope>
</reference>
<evidence type="ECO:0000256" key="11">
    <source>
        <dbReference type="ARBA" id="ARBA00023034"/>
    </source>
</evidence>
<keyword evidence="10" id="KW-0520">NAD</keyword>
<evidence type="ECO:0000256" key="3">
    <source>
        <dbReference type="ARBA" id="ARBA00005100"/>
    </source>
</evidence>
<dbReference type="EC" id="4.1.1.35" evidence="5"/>
<feature type="domain" description="NAD(P)-binding" evidence="15">
    <location>
        <begin position="7"/>
        <end position="305"/>
    </location>
</feature>
<evidence type="ECO:0000313" key="16">
    <source>
        <dbReference type="EMBL" id="KKU16240.1"/>
    </source>
</evidence>
<dbReference type="GO" id="GO:0048040">
    <property type="term" value="F:UDP-glucuronate decarboxylase activity"/>
    <property type="evidence" value="ECO:0007669"/>
    <property type="project" value="UniProtKB-EC"/>
</dbReference>
<evidence type="ECO:0000256" key="9">
    <source>
        <dbReference type="ARBA" id="ARBA00022989"/>
    </source>
</evidence>
<dbReference type="CDD" id="cd05230">
    <property type="entry name" value="UGD_SDR_e"/>
    <property type="match status" value="1"/>
</dbReference>
<evidence type="ECO:0000256" key="2">
    <source>
        <dbReference type="ARBA" id="ARBA00004447"/>
    </source>
</evidence>
<dbReference type="PATRIC" id="fig|1618589.3.peg.552"/>
<dbReference type="PANTHER" id="PTHR43078">
    <property type="entry name" value="UDP-GLUCURONIC ACID DECARBOXYLASE-RELATED"/>
    <property type="match status" value="1"/>
</dbReference>
<evidence type="ECO:0000256" key="10">
    <source>
        <dbReference type="ARBA" id="ARBA00023027"/>
    </source>
</evidence>
<gene>
    <name evidence="16" type="ORF">UX25_C0038G0002</name>
</gene>
<keyword evidence="12" id="KW-0472">Membrane</keyword>
<sequence>MAKIVVVTGGAGFIGSHLCDLLIGKGFKVVCIDNLITGSKKNISHLQKNENFEFLQKDVVKDSLGIKKADYIFHLASPASPIDYQMYSEETALTNSLGTIKMLELAKKTSAKFLLASTSEVYGDPKEHPQKETYWGNVNSFGPRSCYDEAKRFAETMTYLYIHKYGVDGRVIRIFNTYGPKMRKDDGRAVSNFINQAISGKPLTVNGDGNQTRSFCYVSDMVAGIEKALMTKGTKGEIFNLGNPEEYKIIDLAEKIGKMAGLKSKIVFGPYPQDDPRQRKPDITKAKKLLDWEPKISVDEGLRETIKYYKNLKE</sequence>
<dbReference type="InterPro" id="IPR016040">
    <property type="entry name" value="NAD(P)-bd_dom"/>
</dbReference>
<proteinExistence type="inferred from homology"/>
<keyword evidence="9" id="KW-1133">Transmembrane helix</keyword>
<dbReference type="GO" id="GO:0005737">
    <property type="term" value="C:cytoplasm"/>
    <property type="evidence" value="ECO:0007669"/>
    <property type="project" value="TreeGrafter"/>
</dbReference>
<dbReference type="STRING" id="1618589.UX25_C0038G0002"/>
<comment type="pathway">
    <text evidence="3">Nucleotide-sugar biosynthesis; UDP-alpha-D-xylose biosynthesis; UDP-alpha-D-xylose from UDP-alpha-D-glucuronate: step 1/1.</text>
</comment>
<accession>A0A0G1R5U6</accession>
<evidence type="ECO:0000313" key="17">
    <source>
        <dbReference type="Proteomes" id="UP000034922"/>
    </source>
</evidence>
<dbReference type="FunFam" id="3.40.50.720:FF:000065">
    <property type="entry name" value="UDP-glucuronic acid decarboxylase 1"/>
    <property type="match status" value="1"/>
</dbReference>
<evidence type="ECO:0000256" key="8">
    <source>
        <dbReference type="ARBA" id="ARBA00022968"/>
    </source>
</evidence>
<evidence type="ECO:0000259" key="15">
    <source>
        <dbReference type="Pfam" id="PF16363"/>
    </source>
</evidence>
<evidence type="ECO:0000256" key="14">
    <source>
        <dbReference type="ARBA" id="ARBA00023239"/>
    </source>
</evidence>
<evidence type="ECO:0000256" key="5">
    <source>
        <dbReference type="ARBA" id="ARBA00012290"/>
    </source>
</evidence>
<dbReference type="Pfam" id="PF16363">
    <property type="entry name" value="GDP_Man_Dehyd"/>
    <property type="match status" value="1"/>
</dbReference>
<organism evidence="16 17">
    <name type="scientific">Candidatus Woesebacteria bacterium GW2011_GWC2_45_9</name>
    <dbReference type="NCBI Taxonomy" id="1618589"/>
    <lineage>
        <taxon>Bacteria</taxon>
        <taxon>Candidatus Woeseibacteriota</taxon>
    </lineage>
</organism>
<keyword evidence="14" id="KW-0456">Lyase</keyword>
<evidence type="ECO:0000256" key="13">
    <source>
        <dbReference type="ARBA" id="ARBA00023180"/>
    </source>
</evidence>
<dbReference type="GO" id="GO:0042732">
    <property type="term" value="P:D-xylose metabolic process"/>
    <property type="evidence" value="ECO:0007669"/>
    <property type="project" value="InterPro"/>
</dbReference>
<keyword evidence="6" id="KW-0812">Transmembrane</keyword>
<dbReference type="Gene3D" id="3.40.50.720">
    <property type="entry name" value="NAD(P)-binding Rossmann-like Domain"/>
    <property type="match status" value="1"/>
</dbReference>
<dbReference type="AlphaFoldDB" id="A0A0G1R5U6"/>
<evidence type="ECO:0000256" key="4">
    <source>
        <dbReference type="ARBA" id="ARBA00007505"/>
    </source>
</evidence>